<accession>A0A3L7AC36</accession>
<dbReference type="Pfam" id="PF00480">
    <property type="entry name" value="ROK"/>
    <property type="match status" value="1"/>
</dbReference>
<protein>
    <submittedName>
        <fullName evidence="2">ROK family protein</fullName>
    </submittedName>
</protein>
<comment type="caution">
    <text evidence="2">The sequence shown here is derived from an EMBL/GenBank/DDBJ whole genome shotgun (WGS) entry which is preliminary data.</text>
</comment>
<dbReference type="PANTHER" id="PTHR18964">
    <property type="entry name" value="ROK (REPRESSOR, ORF, KINASE) FAMILY"/>
    <property type="match status" value="1"/>
</dbReference>
<dbReference type="AlphaFoldDB" id="A0A3L7AC36"/>
<dbReference type="OrthoDB" id="9815677at2"/>
<dbReference type="Gene3D" id="3.30.420.40">
    <property type="match status" value="2"/>
</dbReference>
<evidence type="ECO:0000313" key="3">
    <source>
        <dbReference type="Proteomes" id="UP000272503"/>
    </source>
</evidence>
<dbReference type="InterPro" id="IPR000600">
    <property type="entry name" value="ROK"/>
</dbReference>
<dbReference type="InterPro" id="IPR043129">
    <property type="entry name" value="ATPase_NBD"/>
</dbReference>
<comment type="similarity">
    <text evidence="1">Belongs to the ROK (NagC/XylR) family.</text>
</comment>
<gene>
    <name evidence="2" type="ORF">D9V32_00850</name>
</gene>
<dbReference type="EMBL" id="RCUX01000001">
    <property type="protein sequence ID" value="RLP77913.1"/>
    <property type="molecule type" value="Genomic_DNA"/>
</dbReference>
<organism evidence="2 3">
    <name type="scientific">Mycetocola tolaasinivorans</name>
    <dbReference type="NCBI Taxonomy" id="76635"/>
    <lineage>
        <taxon>Bacteria</taxon>
        <taxon>Bacillati</taxon>
        <taxon>Actinomycetota</taxon>
        <taxon>Actinomycetes</taxon>
        <taxon>Micrococcales</taxon>
        <taxon>Microbacteriaceae</taxon>
        <taxon>Mycetocola</taxon>
    </lineage>
</organism>
<dbReference type="Proteomes" id="UP000272503">
    <property type="component" value="Unassembled WGS sequence"/>
</dbReference>
<sequence>MTRGSASRVAKAEEIALAIDIGGTTIKAAALDRSGGVYGEVTVPTHDRLRGPLDGVRLVLRELQRQLAEAGRDAHRVGIASPGLVDTPAGTVAYAANLGWRDLALTDVIAAEFDLPATLLHDARAGAVAERAVLLGAGETADSLVFVPIGTGVSAAILDGGRFVAGGSGGAGEFGHIVVVPGGEPCPCGLAGCVEIYASAASILRRYRERGGNAEGTEQIVARLATDTRAAEVWTDAIDALARGLAAVSALLDPAMIVIGGGLGQAGDALLDPLRARARTLLPWKPFPPLRASVTGARAGLVGAGVAAWRDDAPDATFVRTAVTNLARSAAARGRQAS</sequence>
<reference evidence="2 3" key="1">
    <citation type="submission" date="2018-10" db="EMBL/GenBank/DDBJ databases">
        <authorList>
            <person name="Li J."/>
        </authorList>
    </citation>
    <scope>NUCLEOTIDE SEQUENCE [LARGE SCALE GENOMIC DNA]</scope>
    <source>
        <strain evidence="2 3">IF 016277</strain>
    </source>
</reference>
<evidence type="ECO:0000256" key="1">
    <source>
        <dbReference type="ARBA" id="ARBA00006479"/>
    </source>
</evidence>
<dbReference type="SUPFAM" id="SSF53067">
    <property type="entry name" value="Actin-like ATPase domain"/>
    <property type="match status" value="1"/>
</dbReference>
<keyword evidence="3" id="KW-1185">Reference proteome</keyword>
<name>A0A3L7AC36_9MICO</name>
<evidence type="ECO:0000313" key="2">
    <source>
        <dbReference type="EMBL" id="RLP77913.1"/>
    </source>
</evidence>
<dbReference type="PANTHER" id="PTHR18964:SF149">
    <property type="entry name" value="BIFUNCTIONAL UDP-N-ACETYLGLUCOSAMINE 2-EPIMERASE_N-ACETYLMANNOSAMINE KINASE"/>
    <property type="match status" value="1"/>
</dbReference>
<proteinExistence type="inferred from homology"/>